<accession>A0A6A6TKM4</accession>
<gene>
    <name evidence="1" type="ORF">K491DRAFT_774510</name>
</gene>
<proteinExistence type="predicted"/>
<reference evidence="1" key="1">
    <citation type="journal article" date="2020" name="Stud. Mycol.">
        <title>101 Dothideomycetes genomes: a test case for predicting lifestyles and emergence of pathogens.</title>
        <authorList>
            <person name="Haridas S."/>
            <person name="Albert R."/>
            <person name="Binder M."/>
            <person name="Bloem J."/>
            <person name="Labutti K."/>
            <person name="Salamov A."/>
            <person name="Andreopoulos B."/>
            <person name="Baker S."/>
            <person name="Barry K."/>
            <person name="Bills G."/>
            <person name="Bluhm B."/>
            <person name="Cannon C."/>
            <person name="Castanera R."/>
            <person name="Culley D."/>
            <person name="Daum C."/>
            <person name="Ezra D."/>
            <person name="Gonzalez J."/>
            <person name="Henrissat B."/>
            <person name="Kuo A."/>
            <person name="Liang C."/>
            <person name="Lipzen A."/>
            <person name="Lutzoni F."/>
            <person name="Magnuson J."/>
            <person name="Mondo S."/>
            <person name="Nolan M."/>
            <person name="Ohm R."/>
            <person name="Pangilinan J."/>
            <person name="Park H.-J."/>
            <person name="Ramirez L."/>
            <person name="Alfaro M."/>
            <person name="Sun H."/>
            <person name="Tritt A."/>
            <person name="Yoshinaga Y."/>
            <person name="Zwiers L.-H."/>
            <person name="Turgeon B."/>
            <person name="Goodwin S."/>
            <person name="Spatafora J."/>
            <person name="Crous P."/>
            <person name="Grigoriev I."/>
        </authorList>
    </citation>
    <scope>NUCLEOTIDE SEQUENCE</scope>
    <source>
        <strain evidence="1">CBS 122681</strain>
    </source>
</reference>
<dbReference type="SUPFAM" id="SSF54695">
    <property type="entry name" value="POZ domain"/>
    <property type="match status" value="1"/>
</dbReference>
<sequence length="445" mass="49927">MDGGEHQQMPFGAAYADKDGTVLPSEDIMRYLSPHRPSPLPCPSNSILCPPHVHFTNYLTTQSYNSTPSSSSSTATYSGASPLAARSAVESSVQMEDALGLERLSLNTASSFPPRDPDEFLVIYDKGERMEQVSKAILISHSTFFAEVLGPNPHSPSAPRHKTLKNDHPFTVLAMLHYMHSGTYSWSAIPPSITSRYPRVTEFDFHIGVYLTALKYRAERLCLYARSQYLALFDAVVGNELPRLQQEEKAWEYAHAEELRGGVGVGYAPRFAIFEDGPQQFAWNRSVEARSHAYGNSANMRAFAPTVQTRLFHLCNSVTLLWKYRGAHREDRLRNEVLEGCKTHVVRLCRVHAFVEVLTGLDGFREALGELLQEEGLEIRLPGEEAGEVLRELVVQSMPVVGFREMGEEVPNQGQELGIIQRMPAVGFRTMEQVVEMVERRRERG</sequence>
<evidence type="ECO:0000313" key="1">
    <source>
        <dbReference type="EMBL" id="KAF2660589.1"/>
    </source>
</evidence>
<dbReference type="AlphaFoldDB" id="A0A6A6TKM4"/>
<organism evidence="1 2">
    <name type="scientific">Lophiostoma macrostomum CBS 122681</name>
    <dbReference type="NCBI Taxonomy" id="1314788"/>
    <lineage>
        <taxon>Eukaryota</taxon>
        <taxon>Fungi</taxon>
        <taxon>Dikarya</taxon>
        <taxon>Ascomycota</taxon>
        <taxon>Pezizomycotina</taxon>
        <taxon>Dothideomycetes</taxon>
        <taxon>Pleosporomycetidae</taxon>
        <taxon>Pleosporales</taxon>
        <taxon>Lophiostomataceae</taxon>
        <taxon>Lophiostoma</taxon>
    </lineage>
</organism>
<keyword evidence="2" id="KW-1185">Reference proteome</keyword>
<dbReference type="OrthoDB" id="6359816at2759"/>
<dbReference type="Proteomes" id="UP000799324">
    <property type="component" value="Unassembled WGS sequence"/>
</dbReference>
<name>A0A6A6TKM4_9PLEO</name>
<evidence type="ECO:0008006" key="3">
    <source>
        <dbReference type="Google" id="ProtNLM"/>
    </source>
</evidence>
<dbReference type="InterPro" id="IPR011333">
    <property type="entry name" value="SKP1/BTB/POZ_sf"/>
</dbReference>
<protein>
    <recommendedName>
        <fullName evidence="3">BTB domain-containing protein</fullName>
    </recommendedName>
</protein>
<evidence type="ECO:0000313" key="2">
    <source>
        <dbReference type="Proteomes" id="UP000799324"/>
    </source>
</evidence>
<dbReference type="Gene3D" id="3.30.710.10">
    <property type="entry name" value="Potassium Channel Kv1.1, Chain A"/>
    <property type="match status" value="1"/>
</dbReference>
<dbReference type="EMBL" id="MU004298">
    <property type="protein sequence ID" value="KAF2660589.1"/>
    <property type="molecule type" value="Genomic_DNA"/>
</dbReference>